<dbReference type="OrthoDB" id="5226586at2759"/>
<dbReference type="EMBL" id="JABEXW010000008">
    <property type="protein sequence ID" value="KAF4973646.1"/>
    <property type="molecule type" value="Genomic_DNA"/>
</dbReference>
<feature type="compositionally biased region" description="Pro residues" evidence="1">
    <location>
        <begin position="40"/>
        <end position="55"/>
    </location>
</feature>
<dbReference type="Proteomes" id="UP000622797">
    <property type="component" value="Unassembled WGS sequence"/>
</dbReference>
<name>A0A8H4UCC4_9HYPO</name>
<accession>A0A8H4UCC4</accession>
<sequence>MNATFATIHGMVQLPPMDARITPPPEELSLVIPKLQTCPVLPPSPKSLPGTPYPDTPSVSSQSPRKKQRRRSSSSRNRPPHVDVRQQPQINSRLIFSPRPFESLYVERAYLASSLQQQAARAAELMREYCAVDLQLQNLDGVNGRRKLKKQLSLLKSKVNQAAEQEKAIFSRLGELYVEIQSRETWAQTWTVESPSVATPIGFSPVSYSLSTPTTPLSGSSADFVPMSYFGNLQPVTEPAYLQQEPTVYGLETVDEAGEDLLYGPDSGCESVESETTPATPVDVEIPSVEKNMCGSEMGEEFGDVPFIAVRERRFSLPCIQSAWPEEWANGYG</sequence>
<proteinExistence type="predicted"/>
<evidence type="ECO:0000313" key="2">
    <source>
        <dbReference type="EMBL" id="KAF4973646.1"/>
    </source>
</evidence>
<protein>
    <submittedName>
        <fullName evidence="2">Uncharacterized protein</fullName>
    </submittedName>
</protein>
<feature type="compositionally biased region" description="Basic residues" evidence="1">
    <location>
        <begin position="64"/>
        <end position="73"/>
    </location>
</feature>
<feature type="region of interest" description="Disordered" evidence="1">
    <location>
        <begin position="39"/>
        <end position="89"/>
    </location>
</feature>
<evidence type="ECO:0000313" key="3">
    <source>
        <dbReference type="Proteomes" id="UP000622797"/>
    </source>
</evidence>
<dbReference type="AlphaFoldDB" id="A0A8H4UCC4"/>
<evidence type="ECO:0000256" key="1">
    <source>
        <dbReference type="SAM" id="MobiDB-lite"/>
    </source>
</evidence>
<keyword evidence="3" id="KW-1185">Reference proteome</keyword>
<reference evidence="2" key="2">
    <citation type="submission" date="2020-05" db="EMBL/GenBank/DDBJ databases">
        <authorList>
            <person name="Kim H.-S."/>
            <person name="Proctor R.H."/>
            <person name="Brown D.W."/>
        </authorList>
    </citation>
    <scope>NUCLEOTIDE SEQUENCE</scope>
    <source>
        <strain evidence="2">NRRL 20472</strain>
    </source>
</reference>
<organism evidence="2 3">
    <name type="scientific">Fusarium sarcochroum</name>
    <dbReference type="NCBI Taxonomy" id="1208366"/>
    <lineage>
        <taxon>Eukaryota</taxon>
        <taxon>Fungi</taxon>
        <taxon>Dikarya</taxon>
        <taxon>Ascomycota</taxon>
        <taxon>Pezizomycotina</taxon>
        <taxon>Sordariomycetes</taxon>
        <taxon>Hypocreomycetidae</taxon>
        <taxon>Hypocreales</taxon>
        <taxon>Nectriaceae</taxon>
        <taxon>Fusarium</taxon>
        <taxon>Fusarium lateritium species complex</taxon>
    </lineage>
</organism>
<reference evidence="2" key="1">
    <citation type="journal article" date="2020" name="BMC Genomics">
        <title>Correction to: Identification and distribution of gene clusters required for synthesis of sphingolipid metabolism inhibitors in diverse species of the filamentous fungus Fusarium.</title>
        <authorList>
            <person name="Kim H.S."/>
            <person name="Lohmar J.M."/>
            <person name="Busman M."/>
            <person name="Brown D.W."/>
            <person name="Naumann T.A."/>
            <person name="Divon H.H."/>
            <person name="Lysoe E."/>
            <person name="Uhlig S."/>
            <person name="Proctor R.H."/>
        </authorList>
    </citation>
    <scope>NUCLEOTIDE SEQUENCE</scope>
    <source>
        <strain evidence="2">NRRL 20472</strain>
    </source>
</reference>
<gene>
    <name evidence="2" type="ORF">FSARC_124</name>
</gene>
<comment type="caution">
    <text evidence="2">The sequence shown here is derived from an EMBL/GenBank/DDBJ whole genome shotgun (WGS) entry which is preliminary data.</text>
</comment>